<dbReference type="EMBL" id="CAIIXF020000005">
    <property type="protein sequence ID" value="CAH1782679.1"/>
    <property type="molecule type" value="Genomic_DNA"/>
</dbReference>
<keyword evidence="3 11" id="KW-0894">Sodium channel</keyword>
<evidence type="ECO:0000313" key="14">
    <source>
        <dbReference type="Proteomes" id="UP000749559"/>
    </source>
</evidence>
<proteinExistence type="inferred from homology"/>
<evidence type="ECO:0000313" key="13">
    <source>
        <dbReference type="EMBL" id="CAH1782679.1"/>
    </source>
</evidence>
<dbReference type="InterPro" id="IPR001873">
    <property type="entry name" value="ENaC"/>
</dbReference>
<comment type="caution">
    <text evidence="13">The sequence shown here is derived from an EMBL/GenBank/DDBJ whole genome shotgun (WGS) entry which is preliminary data.</text>
</comment>
<evidence type="ECO:0000256" key="7">
    <source>
        <dbReference type="ARBA" id="ARBA00023065"/>
    </source>
</evidence>
<evidence type="ECO:0000256" key="8">
    <source>
        <dbReference type="ARBA" id="ARBA00023136"/>
    </source>
</evidence>
<evidence type="ECO:0000256" key="11">
    <source>
        <dbReference type="RuleBase" id="RU000679"/>
    </source>
</evidence>
<evidence type="ECO:0000256" key="6">
    <source>
        <dbReference type="ARBA" id="ARBA00023053"/>
    </source>
</evidence>
<feature type="transmembrane region" description="Helical" evidence="12">
    <location>
        <begin position="30"/>
        <end position="51"/>
    </location>
</feature>
<dbReference type="Pfam" id="PF00858">
    <property type="entry name" value="ASC"/>
    <property type="match status" value="1"/>
</dbReference>
<sequence>MKRIVNEFTSNTSGHGWGMVGCTNSKLGKLLWVAITLGSTIAAIIWVLTIVQTYAKFETKDRVELRADEDIVFQSVTVCLLYGFSPKKIRATLTDPNSGYVLQNSFLKTIYTNHVVLTQMTNESILENIVGQARTNRGYYENLGPSEISSLGHNIGSLIPYCMYQESKCTEADFRKLVHHEYKNCYTFNGEDVNLTKPIITEVGAQSGLSFTLYLDHKEGARVTYEKSRAMTVASGARVIIHEKGTLPDPDSKGFDVEPGHLINVALSVDKRELMKPPWGECADHTTLHSTDFKYTRNTCKRKCMEKMIEKQCGCWKDLLPVDLNDTRDDDLQACGKMNREEWLKTTRANVTVLKEDIARIKCQNEKYSWSEVSEAVVGCECKLNCTYLSYNIETSQSVWPMKGSELDFYCIGFSYDTGYNGSSIYDEFHDKIGVHCSDHFEFENVSKNWGDELRANFLRINVYFKDTETKYIIEEENFPLVSMISEIGGVLGLFIGVSLITILEVFVLCSSIIYTLLGRKKMSNEIHEKENMSVSKTNIEKLSDCKIADYQNNQFK</sequence>
<keyword evidence="8 12" id="KW-0472">Membrane</keyword>
<keyword evidence="7 11" id="KW-0406">Ion transport</keyword>
<evidence type="ECO:0000256" key="12">
    <source>
        <dbReference type="SAM" id="Phobius"/>
    </source>
</evidence>
<feature type="transmembrane region" description="Helical" evidence="12">
    <location>
        <begin position="491"/>
        <end position="518"/>
    </location>
</feature>
<keyword evidence="5 12" id="KW-1133">Transmembrane helix</keyword>
<accession>A0A8S4NRD9</accession>
<evidence type="ECO:0000256" key="10">
    <source>
        <dbReference type="ARBA" id="ARBA00023303"/>
    </source>
</evidence>
<comment type="similarity">
    <text evidence="11">Belongs to the amiloride-sensitive sodium channel (TC 1.A.6) family.</text>
</comment>
<keyword evidence="10 11" id="KW-0407">Ion channel</keyword>
<dbReference type="Gene3D" id="2.60.470.10">
    <property type="entry name" value="Acid-sensing ion channels like domains"/>
    <property type="match status" value="1"/>
</dbReference>
<dbReference type="GO" id="GO:0005886">
    <property type="term" value="C:plasma membrane"/>
    <property type="evidence" value="ECO:0007669"/>
    <property type="project" value="TreeGrafter"/>
</dbReference>
<dbReference type="PANTHER" id="PTHR11690">
    <property type="entry name" value="AMILORIDE-SENSITIVE SODIUM CHANNEL-RELATED"/>
    <property type="match status" value="1"/>
</dbReference>
<keyword evidence="4 11" id="KW-0812">Transmembrane</keyword>
<keyword evidence="9 11" id="KW-0739">Sodium transport</keyword>
<evidence type="ECO:0000256" key="9">
    <source>
        <dbReference type="ARBA" id="ARBA00023201"/>
    </source>
</evidence>
<dbReference type="PROSITE" id="PS51257">
    <property type="entry name" value="PROKAR_LIPOPROTEIN"/>
    <property type="match status" value="1"/>
</dbReference>
<name>A0A8S4NRD9_OWEFU</name>
<dbReference type="Gene3D" id="1.10.287.770">
    <property type="entry name" value="YojJ-like"/>
    <property type="match status" value="1"/>
</dbReference>
<dbReference type="PRINTS" id="PR01078">
    <property type="entry name" value="AMINACHANNEL"/>
</dbReference>
<reference evidence="13" key="1">
    <citation type="submission" date="2022-03" db="EMBL/GenBank/DDBJ databases">
        <authorList>
            <person name="Martin C."/>
        </authorList>
    </citation>
    <scope>NUCLEOTIDE SEQUENCE</scope>
</reference>
<organism evidence="13 14">
    <name type="scientific">Owenia fusiformis</name>
    <name type="common">Polychaete worm</name>
    <dbReference type="NCBI Taxonomy" id="6347"/>
    <lineage>
        <taxon>Eukaryota</taxon>
        <taxon>Metazoa</taxon>
        <taxon>Spiralia</taxon>
        <taxon>Lophotrochozoa</taxon>
        <taxon>Annelida</taxon>
        <taxon>Polychaeta</taxon>
        <taxon>Sedentaria</taxon>
        <taxon>Canalipalpata</taxon>
        <taxon>Sabellida</taxon>
        <taxon>Oweniida</taxon>
        <taxon>Oweniidae</taxon>
        <taxon>Owenia</taxon>
    </lineage>
</organism>
<protein>
    <submittedName>
        <fullName evidence="13">Uncharacterized protein</fullName>
    </submittedName>
</protein>
<evidence type="ECO:0000256" key="1">
    <source>
        <dbReference type="ARBA" id="ARBA00004141"/>
    </source>
</evidence>
<dbReference type="Proteomes" id="UP000749559">
    <property type="component" value="Unassembled WGS sequence"/>
</dbReference>
<evidence type="ECO:0000256" key="2">
    <source>
        <dbReference type="ARBA" id="ARBA00022448"/>
    </source>
</evidence>
<evidence type="ECO:0000256" key="4">
    <source>
        <dbReference type="ARBA" id="ARBA00022692"/>
    </source>
</evidence>
<evidence type="ECO:0000256" key="5">
    <source>
        <dbReference type="ARBA" id="ARBA00022989"/>
    </source>
</evidence>
<dbReference type="GO" id="GO:0015280">
    <property type="term" value="F:ligand-gated sodium channel activity"/>
    <property type="evidence" value="ECO:0007669"/>
    <property type="project" value="TreeGrafter"/>
</dbReference>
<gene>
    <name evidence="13" type="ORF">OFUS_LOCUS9099</name>
</gene>
<dbReference type="PANTHER" id="PTHR11690:SF248">
    <property type="entry name" value="PICKPOCKET 17, ISOFORM A"/>
    <property type="match status" value="1"/>
</dbReference>
<evidence type="ECO:0000256" key="3">
    <source>
        <dbReference type="ARBA" id="ARBA00022461"/>
    </source>
</evidence>
<keyword evidence="2 11" id="KW-0813">Transport</keyword>
<dbReference type="OrthoDB" id="6021021at2759"/>
<keyword evidence="6" id="KW-0915">Sodium</keyword>
<comment type="subcellular location">
    <subcellularLocation>
        <location evidence="1">Membrane</location>
        <topology evidence="1">Multi-pass membrane protein</topology>
    </subcellularLocation>
</comment>
<keyword evidence="14" id="KW-1185">Reference proteome</keyword>
<dbReference type="AlphaFoldDB" id="A0A8S4NRD9"/>